<evidence type="ECO:0000256" key="7">
    <source>
        <dbReference type="ARBA" id="ARBA00023277"/>
    </source>
</evidence>
<dbReference type="GO" id="GO:0005524">
    <property type="term" value="F:ATP binding"/>
    <property type="evidence" value="ECO:0007669"/>
    <property type="project" value="UniProtKB-UniRule"/>
</dbReference>
<dbReference type="EMBL" id="QKZL01000045">
    <property type="protein sequence ID" value="PZX10535.1"/>
    <property type="molecule type" value="Genomic_DNA"/>
</dbReference>
<dbReference type="Pfam" id="PF02782">
    <property type="entry name" value="FGGY_C"/>
    <property type="match status" value="1"/>
</dbReference>
<evidence type="ECO:0000256" key="9">
    <source>
        <dbReference type="RuleBase" id="RU003733"/>
    </source>
</evidence>
<comment type="caution">
    <text evidence="13">The sequence shown here is derived from an EMBL/GenBank/DDBJ whole genome shotgun (WGS) entry which is preliminary data.</text>
</comment>
<gene>
    <name evidence="8 10" type="primary">xylB</name>
    <name evidence="13" type="ORF">LX81_04209</name>
</gene>
<evidence type="ECO:0000259" key="12">
    <source>
        <dbReference type="Pfam" id="PF02782"/>
    </source>
</evidence>
<dbReference type="PIRSF" id="PIRSF000538">
    <property type="entry name" value="GlpK"/>
    <property type="match status" value="1"/>
</dbReference>
<dbReference type="GO" id="GO:0004856">
    <property type="term" value="F:D-xylulokinase activity"/>
    <property type="evidence" value="ECO:0007669"/>
    <property type="project" value="UniProtKB-UniRule"/>
</dbReference>
<dbReference type="OrthoDB" id="9805576at2"/>
<dbReference type="InterPro" id="IPR043129">
    <property type="entry name" value="ATPase_NBD"/>
</dbReference>
<protein>
    <recommendedName>
        <fullName evidence="8 10">Xylulose kinase</fullName>
        <shortName evidence="8 10">Xylulokinase</shortName>
        <ecNumber evidence="8 10">2.7.1.17</ecNumber>
    </recommendedName>
</protein>
<keyword evidence="6 8" id="KW-0067">ATP-binding</keyword>
<dbReference type="PANTHER" id="PTHR43095">
    <property type="entry name" value="SUGAR KINASE"/>
    <property type="match status" value="1"/>
</dbReference>
<dbReference type="NCBIfam" id="TIGR01312">
    <property type="entry name" value="XylB"/>
    <property type="match status" value="1"/>
</dbReference>
<dbReference type="SUPFAM" id="SSF53067">
    <property type="entry name" value="Actin-like ATPase domain"/>
    <property type="match status" value="2"/>
</dbReference>
<dbReference type="InterPro" id="IPR018483">
    <property type="entry name" value="Carb_kinase_FGGY_CS"/>
</dbReference>
<dbReference type="CDD" id="cd07808">
    <property type="entry name" value="ASKHA_NBD_FGGY_EcXK-like"/>
    <property type="match status" value="1"/>
</dbReference>
<dbReference type="InterPro" id="IPR050406">
    <property type="entry name" value="FGGY_Carb_Kinase"/>
</dbReference>
<evidence type="ECO:0000256" key="5">
    <source>
        <dbReference type="ARBA" id="ARBA00022777"/>
    </source>
</evidence>
<dbReference type="GO" id="GO:0042732">
    <property type="term" value="P:D-xylose metabolic process"/>
    <property type="evidence" value="ECO:0007669"/>
    <property type="project" value="UniProtKB-KW"/>
</dbReference>
<feature type="site" description="Important for activity" evidence="8">
    <location>
        <position position="7"/>
    </location>
</feature>
<keyword evidence="14" id="KW-1185">Reference proteome</keyword>
<dbReference type="Pfam" id="PF00370">
    <property type="entry name" value="FGGY_N"/>
    <property type="match status" value="1"/>
</dbReference>
<feature type="domain" description="Carbohydrate kinase FGGY C-terminal" evidence="12">
    <location>
        <begin position="256"/>
        <end position="440"/>
    </location>
</feature>
<evidence type="ECO:0000259" key="11">
    <source>
        <dbReference type="Pfam" id="PF00370"/>
    </source>
</evidence>
<keyword evidence="7 8" id="KW-0119">Carbohydrate metabolism</keyword>
<evidence type="ECO:0000256" key="2">
    <source>
        <dbReference type="ARBA" id="ARBA00022629"/>
    </source>
</evidence>
<organism evidence="13 14">
    <name type="scientific">Palleronia aestuarii</name>
    <dbReference type="NCBI Taxonomy" id="568105"/>
    <lineage>
        <taxon>Bacteria</taxon>
        <taxon>Pseudomonadati</taxon>
        <taxon>Pseudomonadota</taxon>
        <taxon>Alphaproteobacteria</taxon>
        <taxon>Rhodobacterales</taxon>
        <taxon>Roseobacteraceae</taxon>
        <taxon>Palleronia</taxon>
    </lineage>
</organism>
<accession>A0A2W7MQM9</accession>
<evidence type="ECO:0000256" key="8">
    <source>
        <dbReference type="HAMAP-Rule" id="MF_02220"/>
    </source>
</evidence>
<proteinExistence type="inferred from homology"/>
<dbReference type="EC" id="2.7.1.17" evidence="8 10"/>
<feature type="binding site" evidence="8">
    <location>
        <begin position="78"/>
        <end position="79"/>
    </location>
    <ligand>
        <name>substrate</name>
    </ligand>
</feature>
<comment type="similarity">
    <text evidence="1 8 9">Belongs to the FGGY kinase family.</text>
</comment>
<dbReference type="InterPro" id="IPR018485">
    <property type="entry name" value="FGGY_C"/>
</dbReference>
<reference evidence="13 14" key="1">
    <citation type="submission" date="2018-06" db="EMBL/GenBank/DDBJ databases">
        <title>Genomic Encyclopedia of Archaeal and Bacterial Type Strains, Phase II (KMG-II): from individual species to whole genera.</title>
        <authorList>
            <person name="Goeker M."/>
        </authorList>
    </citation>
    <scope>NUCLEOTIDE SEQUENCE [LARGE SCALE GENOMIC DNA]</scope>
    <source>
        <strain evidence="13 14">DSM 22009</strain>
    </source>
</reference>
<sequence>MAYLGIDIGTSGCKALVLSPEGEILATHTAAYDFDRPQFGWTEQDPRVWIEGARTSVANVLRTVPADRIVAVGLSGQMHGFTPLDREGQVLRPAILWNDQRNAAEAADIVEMAGGPDALLSMTNNDMLTGYTAGKILWMQRKEPGLFEKVAHALNPKDYLRCILTGEYATEVSDASGTGLFDVRRRSWSGDLLSKLPFDADMLPECHESDVISGQVSRSGAELFRLAPGTPVIGGGGDSVIQTLGTSVVRPGALQTTIGTGGIIAAALTSPADNPEGRLQVFCNVAPDLWHCMGVSLNSGASLAWLARLLGADDYAALVTRAAEVPAGSEGLVFLPYLNGERCPHPDPTARGAFVGLTGRHDARHMTRAVMEGIVFAFYDIYRLMARMGIKKSLIKASGGGARSDLWRQMQADVFGCPVVTTLGAAEGGAFGAALLTGVAHGTWSDVVEAAKVCRDLSQQTPDLHASETYAKAFDIYADLYPSLRPSFDAIGGYPSDATEKDA</sequence>
<dbReference type="RefSeq" id="WP_111539170.1">
    <property type="nucleotide sequence ID" value="NZ_QKZL01000045.1"/>
</dbReference>
<evidence type="ECO:0000256" key="4">
    <source>
        <dbReference type="ARBA" id="ARBA00022741"/>
    </source>
</evidence>
<comment type="catalytic activity">
    <reaction evidence="8 10">
        <text>D-xylulose + ATP = D-xylulose 5-phosphate + ADP + H(+)</text>
        <dbReference type="Rhea" id="RHEA:10964"/>
        <dbReference type="ChEBI" id="CHEBI:15378"/>
        <dbReference type="ChEBI" id="CHEBI:17140"/>
        <dbReference type="ChEBI" id="CHEBI:30616"/>
        <dbReference type="ChEBI" id="CHEBI:57737"/>
        <dbReference type="ChEBI" id="CHEBI:456216"/>
        <dbReference type="EC" id="2.7.1.17"/>
    </reaction>
</comment>
<dbReference type="HAMAP" id="MF_02220">
    <property type="entry name" value="XylB"/>
    <property type="match status" value="1"/>
</dbReference>
<dbReference type="GO" id="GO:0005998">
    <property type="term" value="P:xylulose catabolic process"/>
    <property type="evidence" value="ECO:0007669"/>
    <property type="project" value="UniProtKB-UniRule"/>
</dbReference>
<evidence type="ECO:0000256" key="6">
    <source>
        <dbReference type="ARBA" id="ARBA00022840"/>
    </source>
</evidence>
<evidence type="ECO:0000313" key="14">
    <source>
        <dbReference type="Proteomes" id="UP000248916"/>
    </source>
</evidence>
<dbReference type="PANTHER" id="PTHR43095:SF5">
    <property type="entry name" value="XYLULOSE KINASE"/>
    <property type="match status" value="1"/>
</dbReference>
<evidence type="ECO:0000256" key="3">
    <source>
        <dbReference type="ARBA" id="ARBA00022679"/>
    </source>
</evidence>
<evidence type="ECO:0000256" key="1">
    <source>
        <dbReference type="ARBA" id="ARBA00009156"/>
    </source>
</evidence>
<keyword evidence="5 8" id="KW-0418">Kinase</keyword>
<name>A0A2W7MQM9_9RHOB</name>
<comment type="function">
    <text evidence="8">Catalyzes the phosphorylation of D-xylulose to D-xylulose 5-phosphate.</text>
</comment>
<dbReference type="InterPro" id="IPR006000">
    <property type="entry name" value="Xylulokinase"/>
</dbReference>
<evidence type="ECO:0000256" key="10">
    <source>
        <dbReference type="RuleBase" id="RU364073"/>
    </source>
</evidence>
<keyword evidence="2 8" id="KW-0859">Xylose metabolism</keyword>
<feature type="active site" description="Proton acceptor" evidence="8">
    <location>
        <position position="238"/>
    </location>
</feature>
<evidence type="ECO:0000313" key="13">
    <source>
        <dbReference type="EMBL" id="PZX10535.1"/>
    </source>
</evidence>
<dbReference type="Gene3D" id="3.30.420.40">
    <property type="match status" value="2"/>
</dbReference>
<dbReference type="InterPro" id="IPR018484">
    <property type="entry name" value="FGGY_N"/>
</dbReference>
<dbReference type="InterPro" id="IPR000577">
    <property type="entry name" value="Carb_kinase_FGGY"/>
</dbReference>
<dbReference type="Proteomes" id="UP000248916">
    <property type="component" value="Unassembled WGS sequence"/>
</dbReference>
<feature type="domain" description="Carbohydrate kinase FGGY N-terminal" evidence="11">
    <location>
        <begin position="3"/>
        <end position="245"/>
    </location>
</feature>
<dbReference type="AlphaFoldDB" id="A0A2W7MQM9"/>
<dbReference type="PROSITE" id="PS00445">
    <property type="entry name" value="FGGY_KINASES_2"/>
    <property type="match status" value="1"/>
</dbReference>
<keyword evidence="4 8" id="KW-0547">Nucleotide-binding</keyword>
<keyword evidence="3 8" id="KW-0808">Transferase</keyword>